<dbReference type="EMBL" id="JAAMPI010000622">
    <property type="protein sequence ID" value="KAF4629823.1"/>
    <property type="molecule type" value="Genomic_DNA"/>
</dbReference>
<organism evidence="1 2">
    <name type="scientific">Cudoniella acicularis</name>
    <dbReference type="NCBI Taxonomy" id="354080"/>
    <lineage>
        <taxon>Eukaryota</taxon>
        <taxon>Fungi</taxon>
        <taxon>Dikarya</taxon>
        <taxon>Ascomycota</taxon>
        <taxon>Pezizomycotina</taxon>
        <taxon>Leotiomycetes</taxon>
        <taxon>Helotiales</taxon>
        <taxon>Tricladiaceae</taxon>
        <taxon>Cudoniella</taxon>
    </lineage>
</organism>
<dbReference type="AlphaFoldDB" id="A0A8H4RIW0"/>
<accession>A0A8H4RIW0</accession>
<dbReference type="OrthoDB" id="2906425at2759"/>
<dbReference type="InterPro" id="IPR010323">
    <property type="entry name" value="DUF924"/>
</dbReference>
<dbReference type="Gene3D" id="1.25.40.10">
    <property type="entry name" value="Tetratricopeptide repeat domain"/>
    <property type="match status" value="1"/>
</dbReference>
<sequence length="359" mass="40659">MAPSTKFTLDPTLFNPSFCTSVLRLWLPTYPTPSSNFTQSDILRWFAPSATTDEQVRTLAGNAISSLSPENLTLPPFESLEADRELYNEIAAPFISHLSDATNALALAIFLDQFPRNLFRGEAQAVVYTHYDRLSRAVSANIRARGLDGFGDAPVWQYWFYMCLEHSESVPDHEMLRVKIGEMLERAKREGDEMGMKFVEKAMGSEEKHLGPLKEFGRFPWRNRWLGRESTEAEKKWLEEGGESEDGTYLMVERVDGIELGEIGKQCRQLPVYSYLLDGHQKKNCGACQAIANENAATFIRETMPPQLAALRSSVSGFNRFVIPPPWVTEHDRRAEWIPKKISHDTVDTTMTAQSTSRP</sequence>
<dbReference type="Pfam" id="PF06041">
    <property type="entry name" value="DUF924"/>
    <property type="match status" value="1"/>
</dbReference>
<name>A0A8H4RIW0_9HELO</name>
<keyword evidence="2" id="KW-1185">Reference proteome</keyword>
<dbReference type="InterPro" id="IPR011990">
    <property type="entry name" value="TPR-like_helical_dom_sf"/>
</dbReference>
<proteinExistence type="predicted"/>
<evidence type="ECO:0000313" key="2">
    <source>
        <dbReference type="Proteomes" id="UP000566819"/>
    </source>
</evidence>
<gene>
    <name evidence="1" type="ORF">G7Y89_g8321</name>
</gene>
<dbReference type="SUPFAM" id="SSF48452">
    <property type="entry name" value="TPR-like"/>
    <property type="match status" value="1"/>
</dbReference>
<protein>
    <submittedName>
        <fullName evidence="1">Uncharacterized protein</fullName>
    </submittedName>
</protein>
<evidence type="ECO:0000313" key="1">
    <source>
        <dbReference type="EMBL" id="KAF4629823.1"/>
    </source>
</evidence>
<reference evidence="1 2" key="1">
    <citation type="submission" date="2020-03" db="EMBL/GenBank/DDBJ databases">
        <title>Draft Genome Sequence of Cudoniella acicularis.</title>
        <authorList>
            <person name="Buettner E."/>
            <person name="Kellner H."/>
        </authorList>
    </citation>
    <scope>NUCLEOTIDE SEQUENCE [LARGE SCALE GENOMIC DNA]</scope>
    <source>
        <strain evidence="1 2">DSM 108380</strain>
    </source>
</reference>
<dbReference type="Gene3D" id="1.20.58.320">
    <property type="entry name" value="TPR-like"/>
    <property type="match status" value="1"/>
</dbReference>
<comment type="caution">
    <text evidence="1">The sequence shown here is derived from an EMBL/GenBank/DDBJ whole genome shotgun (WGS) entry which is preliminary data.</text>
</comment>
<dbReference type="Proteomes" id="UP000566819">
    <property type="component" value="Unassembled WGS sequence"/>
</dbReference>